<gene>
    <name evidence="2" type="ORF">CgunFtcFv8_001299</name>
</gene>
<name>A0AAN8DJM4_CHAGU</name>
<reference evidence="2 3" key="1">
    <citation type="journal article" date="2023" name="Mol. Biol. Evol.">
        <title>Genomics of Secondarily Temperate Adaptation in the Only Non-Antarctic Icefish.</title>
        <authorList>
            <person name="Rivera-Colon A.G."/>
            <person name="Rayamajhi N."/>
            <person name="Minhas B.F."/>
            <person name="Madrigal G."/>
            <person name="Bilyk K.T."/>
            <person name="Yoon V."/>
            <person name="Hune M."/>
            <person name="Gregory S."/>
            <person name="Cheng C.H.C."/>
            <person name="Catchen J.M."/>
        </authorList>
    </citation>
    <scope>NUCLEOTIDE SEQUENCE [LARGE SCALE GENOMIC DNA]</scope>
    <source>
        <tissue evidence="2">White muscle</tissue>
    </source>
</reference>
<dbReference type="Proteomes" id="UP001331515">
    <property type="component" value="Unassembled WGS sequence"/>
</dbReference>
<sequence length="73" mass="7767">MDSVREADSHGGLCRSSSWSVKGGGHLDVWGPSDAHRGPNTLMGFRLSLSSNLQPIRGSADGDQRETTAEILT</sequence>
<organism evidence="2 3">
    <name type="scientific">Champsocephalus gunnari</name>
    <name type="common">Mackerel icefish</name>
    <dbReference type="NCBI Taxonomy" id="52237"/>
    <lineage>
        <taxon>Eukaryota</taxon>
        <taxon>Metazoa</taxon>
        <taxon>Chordata</taxon>
        <taxon>Craniata</taxon>
        <taxon>Vertebrata</taxon>
        <taxon>Euteleostomi</taxon>
        <taxon>Actinopterygii</taxon>
        <taxon>Neopterygii</taxon>
        <taxon>Teleostei</taxon>
        <taxon>Neoteleostei</taxon>
        <taxon>Acanthomorphata</taxon>
        <taxon>Eupercaria</taxon>
        <taxon>Perciformes</taxon>
        <taxon>Notothenioidei</taxon>
        <taxon>Channichthyidae</taxon>
        <taxon>Champsocephalus</taxon>
    </lineage>
</organism>
<evidence type="ECO:0000313" key="2">
    <source>
        <dbReference type="EMBL" id="KAK5924432.1"/>
    </source>
</evidence>
<evidence type="ECO:0000256" key="1">
    <source>
        <dbReference type="SAM" id="MobiDB-lite"/>
    </source>
</evidence>
<feature type="region of interest" description="Disordered" evidence="1">
    <location>
        <begin position="53"/>
        <end position="73"/>
    </location>
</feature>
<evidence type="ECO:0000313" key="3">
    <source>
        <dbReference type="Proteomes" id="UP001331515"/>
    </source>
</evidence>
<dbReference type="AlphaFoldDB" id="A0AAN8DJM4"/>
<feature type="region of interest" description="Disordered" evidence="1">
    <location>
        <begin position="1"/>
        <end position="37"/>
    </location>
</feature>
<accession>A0AAN8DJM4</accession>
<proteinExistence type="predicted"/>
<keyword evidence="3" id="KW-1185">Reference proteome</keyword>
<dbReference type="EMBL" id="JAURVH010001521">
    <property type="protein sequence ID" value="KAK5924432.1"/>
    <property type="molecule type" value="Genomic_DNA"/>
</dbReference>
<comment type="caution">
    <text evidence="2">The sequence shown here is derived from an EMBL/GenBank/DDBJ whole genome shotgun (WGS) entry which is preliminary data.</text>
</comment>
<protein>
    <submittedName>
        <fullName evidence="2">Uncharacterized protein</fullName>
    </submittedName>
</protein>
<feature type="compositionally biased region" description="Basic and acidic residues" evidence="1">
    <location>
        <begin position="60"/>
        <end position="73"/>
    </location>
</feature>